<dbReference type="GO" id="GO:0005886">
    <property type="term" value="C:plasma membrane"/>
    <property type="evidence" value="ECO:0007669"/>
    <property type="project" value="UniProtKB-SubCell"/>
</dbReference>
<evidence type="ECO:0000256" key="1">
    <source>
        <dbReference type="ARBA" id="ARBA00004435"/>
    </source>
</evidence>
<keyword evidence="8 10" id="KW-1133">Transmembrane helix</keyword>
<gene>
    <name evidence="12" type="ORF">KC01_LOCUS22675</name>
</gene>
<evidence type="ECO:0000256" key="10">
    <source>
        <dbReference type="SAM" id="Phobius"/>
    </source>
</evidence>
<evidence type="ECO:0000256" key="3">
    <source>
        <dbReference type="ARBA" id="ARBA00008295"/>
    </source>
</evidence>
<name>A0AAV2KU97_KNICA</name>
<comment type="subcellular location">
    <subcellularLocation>
        <location evidence="1">Cell junction</location>
        <location evidence="1">Tight junction</location>
    </subcellularLocation>
    <subcellularLocation>
        <location evidence="2">Cell membrane</location>
        <topology evidence="2">Multi-pass membrane protein</topology>
    </subcellularLocation>
</comment>
<comment type="similarity">
    <text evidence="3">Belongs to the claudin family.</text>
</comment>
<keyword evidence="6 10" id="KW-0812">Transmembrane</keyword>
<keyword evidence="5" id="KW-1003">Cell membrane</keyword>
<evidence type="ECO:0000256" key="8">
    <source>
        <dbReference type="ARBA" id="ARBA00022989"/>
    </source>
</evidence>
<evidence type="ECO:0000256" key="11">
    <source>
        <dbReference type="SAM" id="SignalP"/>
    </source>
</evidence>
<organism evidence="12 13">
    <name type="scientific">Knipowitschia caucasica</name>
    <name type="common">Caucasian dwarf goby</name>
    <name type="synonym">Pomatoschistus caucasicus</name>
    <dbReference type="NCBI Taxonomy" id="637954"/>
    <lineage>
        <taxon>Eukaryota</taxon>
        <taxon>Metazoa</taxon>
        <taxon>Chordata</taxon>
        <taxon>Craniata</taxon>
        <taxon>Vertebrata</taxon>
        <taxon>Euteleostomi</taxon>
        <taxon>Actinopterygii</taxon>
        <taxon>Neopterygii</taxon>
        <taxon>Teleostei</taxon>
        <taxon>Neoteleostei</taxon>
        <taxon>Acanthomorphata</taxon>
        <taxon>Gobiaria</taxon>
        <taxon>Gobiiformes</taxon>
        <taxon>Gobioidei</taxon>
        <taxon>Gobiidae</taxon>
        <taxon>Gobiinae</taxon>
        <taxon>Knipowitschia</taxon>
    </lineage>
</organism>
<evidence type="ECO:0000256" key="9">
    <source>
        <dbReference type="ARBA" id="ARBA00023136"/>
    </source>
</evidence>
<evidence type="ECO:0000256" key="5">
    <source>
        <dbReference type="ARBA" id="ARBA00022475"/>
    </source>
</evidence>
<keyword evidence="11" id="KW-0732">Signal</keyword>
<dbReference type="Proteomes" id="UP001497482">
    <property type="component" value="Chromosome 2"/>
</dbReference>
<feature type="transmembrane region" description="Helical" evidence="10">
    <location>
        <begin position="75"/>
        <end position="95"/>
    </location>
</feature>
<evidence type="ECO:0000256" key="4">
    <source>
        <dbReference type="ARBA" id="ARBA00022427"/>
    </source>
</evidence>
<dbReference type="GO" id="GO:0005923">
    <property type="term" value="C:bicellular tight junction"/>
    <property type="evidence" value="ECO:0007669"/>
    <property type="project" value="UniProtKB-SubCell"/>
</dbReference>
<evidence type="ECO:0000313" key="12">
    <source>
        <dbReference type="EMBL" id="CAL1593596.1"/>
    </source>
</evidence>
<dbReference type="PANTHER" id="PTHR12002">
    <property type="entry name" value="CLAUDIN"/>
    <property type="match status" value="1"/>
</dbReference>
<dbReference type="AlphaFoldDB" id="A0AAV2KU97"/>
<sequence>MASSCLQIFGFLLALLGLSATIAATFMVEWKKQSQGKTHKIYDGLWMSCSGYERTTCEVHESIFKLSVEIQATRAVMLLSIFLSGVGLLVSTLGMKCTRFLDGNKETKAHTALTGGIIFISAGLLSLIITSWYVSQIVHSYKLAHRLQSFEFGKAVFVSWAGSLLSIVGGVFLCYRRCSRRTDAFSVNHLLPTSQPRSNYV</sequence>
<keyword evidence="13" id="KW-1185">Reference proteome</keyword>
<reference evidence="12 13" key="1">
    <citation type="submission" date="2024-04" db="EMBL/GenBank/DDBJ databases">
        <authorList>
            <person name="Waldvogel A.-M."/>
            <person name="Schoenle A."/>
        </authorList>
    </citation>
    <scope>NUCLEOTIDE SEQUENCE [LARGE SCALE GENOMIC DNA]</scope>
</reference>
<accession>A0AAV2KU97</accession>
<protein>
    <recommendedName>
        <fullName evidence="14">Claudin</fullName>
    </recommendedName>
</protein>
<dbReference type="Gene3D" id="1.20.140.150">
    <property type="match status" value="1"/>
</dbReference>
<keyword evidence="9 10" id="KW-0472">Membrane</keyword>
<dbReference type="EMBL" id="OZ035824">
    <property type="protein sequence ID" value="CAL1593596.1"/>
    <property type="molecule type" value="Genomic_DNA"/>
</dbReference>
<feature type="transmembrane region" description="Helical" evidence="10">
    <location>
        <begin position="155"/>
        <end position="175"/>
    </location>
</feature>
<keyword evidence="4" id="KW-0796">Tight junction</keyword>
<evidence type="ECO:0008006" key="14">
    <source>
        <dbReference type="Google" id="ProtNLM"/>
    </source>
</evidence>
<evidence type="ECO:0000313" key="13">
    <source>
        <dbReference type="Proteomes" id="UP001497482"/>
    </source>
</evidence>
<evidence type="ECO:0000256" key="7">
    <source>
        <dbReference type="ARBA" id="ARBA00022949"/>
    </source>
</evidence>
<feature type="chain" id="PRO_5043315269" description="Claudin" evidence="11">
    <location>
        <begin position="24"/>
        <end position="201"/>
    </location>
</feature>
<dbReference type="InterPro" id="IPR006187">
    <property type="entry name" value="Claudin"/>
</dbReference>
<proteinExistence type="inferred from homology"/>
<keyword evidence="7" id="KW-0965">Cell junction</keyword>
<feature type="signal peptide" evidence="11">
    <location>
        <begin position="1"/>
        <end position="23"/>
    </location>
</feature>
<dbReference type="GO" id="GO:0005198">
    <property type="term" value="F:structural molecule activity"/>
    <property type="evidence" value="ECO:0007669"/>
    <property type="project" value="InterPro"/>
</dbReference>
<feature type="transmembrane region" description="Helical" evidence="10">
    <location>
        <begin position="116"/>
        <end position="135"/>
    </location>
</feature>
<dbReference type="InterPro" id="IPR004031">
    <property type="entry name" value="PMP22/EMP/MP20/Claudin"/>
</dbReference>
<dbReference type="PRINTS" id="PR01077">
    <property type="entry name" value="CLAUDIN"/>
</dbReference>
<dbReference type="Pfam" id="PF00822">
    <property type="entry name" value="PMP22_Claudin"/>
    <property type="match status" value="1"/>
</dbReference>
<evidence type="ECO:0000256" key="2">
    <source>
        <dbReference type="ARBA" id="ARBA00004651"/>
    </source>
</evidence>
<evidence type="ECO:0000256" key="6">
    <source>
        <dbReference type="ARBA" id="ARBA00022692"/>
    </source>
</evidence>